<dbReference type="EMBL" id="VTEG01000028">
    <property type="protein sequence ID" value="TYR95707.1"/>
    <property type="molecule type" value="Genomic_DNA"/>
</dbReference>
<proteinExistence type="predicted"/>
<accession>A0A5D4M2K7</accession>
<comment type="caution">
    <text evidence="2">The sequence shown here is derived from an EMBL/GenBank/DDBJ whole genome shotgun (WGS) entry which is preliminary data.</text>
</comment>
<dbReference type="InterPro" id="IPR033390">
    <property type="entry name" value="Rv2179c-like"/>
</dbReference>
<feature type="domain" description="3'-5' exoribonuclease Rv2179c-like" evidence="1">
    <location>
        <begin position="2"/>
        <end position="137"/>
    </location>
</feature>
<evidence type="ECO:0000313" key="2">
    <source>
        <dbReference type="EMBL" id="TYR95707.1"/>
    </source>
</evidence>
<dbReference type="InterPro" id="IPR036397">
    <property type="entry name" value="RNaseH_sf"/>
</dbReference>
<dbReference type="RefSeq" id="WP_148955178.1">
    <property type="nucleotide sequence ID" value="NZ_VTEG01000028.1"/>
</dbReference>
<dbReference type="InterPro" id="IPR012337">
    <property type="entry name" value="RNaseH-like_sf"/>
</dbReference>
<evidence type="ECO:0000313" key="3">
    <source>
        <dbReference type="Proteomes" id="UP000325182"/>
    </source>
</evidence>
<dbReference type="Gene3D" id="3.30.420.10">
    <property type="entry name" value="Ribonuclease H-like superfamily/Ribonuclease H"/>
    <property type="match status" value="1"/>
</dbReference>
<dbReference type="GO" id="GO:0003676">
    <property type="term" value="F:nucleic acid binding"/>
    <property type="evidence" value="ECO:0007669"/>
    <property type="project" value="InterPro"/>
</dbReference>
<reference evidence="2 3" key="1">
    <citation type="submission" date="2019-08" db="EMBL/GenBank/DDBJ databases">
        <title>Bacillus genomes from the desert of Cuatro Cienegas, Coahuila.</title>
        <authorList>
            <person name="Olmedo-Alvarez G."/>
        </authorList>
    </citation>
    <scope>NUCLEOTIDE SEQUENCE [LARGE SCALE GENOMIC DNA]</scope>
    <source>
        <strain evidence="2 3">CH128b_4D</strain>
    </source>
</reference>
<sequence length="187" mass="21907">MNIYLDTEFTGLHKETTLISIGLVAEDGRTFYAEHVGYKQNQIDDWLQENVLDNLLMSDKGHHFNNMNMDSVRMKDSLNQICLMLELWLRQFESVEIWSDCLAYDWVLFNDIFGHAFNIPNNVYYIPFDICTLFKAKGIDPDINREEFADGYISTREFGINPDVIKKHNALWDSYVIKACFDRLKGE</sequence>
<organism evidence="2 3">
    <name type="scientific">Rossellomorea vietnamensis</name>
    <dbReference type="NCBI Taxonomy" id="218284"/>
    <lineage>
        <taxon>Bacteria</taxon>
        <taxon>Bacillati</taxon>
        <taxon>Bacillota</taxon>
        <taxon>Bacilli</taxon>
        <taxon>Bacillales</taxon>
        <taxon>Bacillaceae</taxon>
        <taxon>Rossellomorea</taxon>
    </lineage>
</organism>
<name>A0A5D4M2K7_9BACI</name>
<dbReference type="Proteomes" id="UP000325182">
    <property type="component" value="Unassembled WGS sequence"/>
</dbReference>
<protein>
    <recommendedName>
        <fullName evidence="1">3'-5' exoribonuclease Rv2179c-like domain-containing protein</fullName>
    </recommendedName>
</protein>
<dbReference type="AlphaFoldDB" id="A0A5D4M2K7"/>
<gene>
    <name evidence="2" type="ORF">FZC84_21175</name>
</gene>
<dbReference type="SUPFAM" id="SSF53098">
    <property type="entry name" value="Ribonuclease H-like"/>
    <property type="match status" value="1"/>
</dbReference>
<evidence type="ECO:0000259" key="1">
    <source>
        <dbReference type="Pfam" id="PF16473"/>
    </source>
</evidence>
<dbReference type="Pfam" id="PF16473">
    <property type="entry name" value="Rv2179c-like"/>
    <property type="match status" value="1"/>
</dbReference>